<sequence>MIETARLTLRTAEPRDREALIDLHTDPSVRAHLGGPRGRAEVEATVDACLRDPQSGSTVVAGRGNGTLMGALRLDRRDPARPGHVRDEGNELEIAYVFKKAYWGEGLAYEAVSALLADYASEHEDESVILVTQSANARSVALMQRLGFDVLERFEEFGAQQTLAVASLHSFV</sequence>
<keyword evidence="2" id="KW-0808">Transferase</keyword>
<reference evidence="2 3" key="1">
    <citation type="submission" date="2019-05" db="EMBL/GenBank/DDBJ databases">
        <authorList>
            <person name="Lee S.D."/>
        </authorList>
    </citation>
    <scope>NUCLEOTIDE SEQUENCE [LARGE SCALE GENOMIC DNA]</scope>
    <source>
        <strain evidence="2 3">C5-26</strain>
    </source>
</reference>
<dbReference type="PANTHER" id="PTHR43792">
    <property type="entry name" value="GNAT FAMILY, PUTATIVE (AFU_ORTHOLOGUE AFUA_3G00765)-RELATED-RELATED"/>
    <property type="match status" value="1"/>
</dbReference>
<protein>
    <submittedName>
        <fullName evidence="2">GNAT family N-acetyltransferase</fullName>
    </submittedName>
</protein>
<dbReference type="AlphaFoldDB" id="A0A563E5X0"/>
<evidence type="ECO:0000313" key="2">
    <source>
        <dbReference type="EMBL" id="TWP37916.1"/>
    </source>
</evidence>
<dbReference type="PROSITE" id="PS51186">
    <property type="entry name" value="GNAT"/>
    <property type="match status" value="1"/>
</dbReference>
<proteinExistence type="predicted"/>
<keyword evidence="3" id="KW-1185">Reference proteome</keyword>
<dbReference type="Proteomes" id="UP000320244">
    <property type="component" value="Unassembled WGS sequence"/>
</dbReference>
<dbReference type="SUPFAM" id="SSF55729">
    <property type="entry name" value="Acyl-CoA N-acyltransferases (Nat)"/>
    <property type="match status" value="1"/>
</dbReference>
<dbReference type="Gene3D" id="3.40.630.30">
    <property type="match status" value="1"/>
</dbReference>
<dbReference type="PANTHER" id="PTHR43792:SF1">
    <property type="entry name" value="N-ACETYLTRANSFERASE DOMAIN-CONTAINING PROTEIN"/>
    <property type="match status" value="1"/>
</dbReference>
<evidence type="ECO:0000313" key="3">
    <source>
        <dbReference type="Proteomes" id="UP000320244"/>
    </source>
</evidence>
<dbReference type="RefSeq" id="WP_146315486.1">
    <property type="nucleotide sequence ID" value="NZ_VCQV01000004.1"/>
</dbReference>
<reference evidence="2 3" key="2">
    <citation type="submission" date="2019-08" db="EMBL/GenBank/DDBJ databases">
        <title>Jejuicoccus antrihumi gen. nov., sp. nov., a new member of the family Dermacoccaceae isolated from a cave.</title>
        <authorList>
            <person name="Schumann P."/>
            <person name="Kim I.S."/>
        </authorList>
    </citation>
    <scope>NUCLEOTIDE SEQUENCE [LARGE SCALE GENOMIC DNA]</scope>
    <source>
        <strain evidence="2 3">C5-26</strain>
    </source>
</reference>
<gene>
    <name evidence="2" type="ORF">FGL98_04175</name>
</gene>
<organism evidence="2 3">
    <name type="scientific">Leekyejoonella antrihumi</name>
    <dbReference type="NCBI Taxonomy" id="1660198"/>
    <lineage>
        <taxon>Bacteria</taxon>
        <taxon>Bacillati</taxon>
        <taxon>Actinomycetota</taxon>
        <taxon>Actinomycetes</taxon>
        <taxon>Micrococcales</taxon>
        <taxon>Dermacoccaceae</taxon>
        <taxon>Leekyejoonella</taxon>
    </lineage>
</organism>
<dbReference type="GO" id="GO:0016747">
    <property type="term" value="F:acyltransferase activity, transferring groups other than amino-acyl groups"/>
    <property type="evidence" value="ECO:0007669"/>
    <property type="project" value="InterPro"/>
</dbReference>
<dbReference type="EMBL" id="VCQV01000004">
    <property type="protein sequence ID" value="TWP37916.1"/>
    <property type="molecule type" value="Genomic_DNA"/>
</dbReference>
<dbReference type="OrthoDB" id="3533156at2"/>
<dbReference type="InterPro" id="IPR051531">
    <property type="entry name" value="N-acetyltransferase"/>
</dbReference>
<dbReference type="InterPro" id="IPR016181">
    <property type="entry name" value="Acyl_CoA_acyltransferase"/>
</dbReference>
<dbReference type="InterPro" id="IPR000182">
    <property type="entry name" value="GNAT_dom"/>
</dbReference>
<accession>A0A563E5X0</accession>
<evidence type="ECO:0000259" key="1">
    <source>
        <dbReference type="PROSITE" id="PS51186"/>
    </source>
</evidence>
<name>A0A563E5X0_9MICO</name>
<comment type="caution">
    <text evidence="2">The sequence shown here is derived from an EMBL/GenBank/DDBJ whole genome shotgun (WGS) entry which is preliminary data.</text>
</comment>
<feature type="domain" description="N-acetyltransferase" evidence="1">
    <location>
        <begin position="7"/>
        <end position="172"/>
    </location>
</feature>
<dbReference type="Pfam" id="PF13302">
    <property type="entry name" value="Acetyltransf_3"/>
    <property type="match status" value="1"/>
</dbReference>